<evidence type="ECO:0000259" key="1">
    <source>
        <dbReference type="Pfam" id="PF06792"/>
    </source>
</evidence>
<dbReference type="Pfam" id="PF06792">
    <property type="entry name" value="UPF0261"/>
    <property type="match status" value="1"/>
</dbReference>
<dbReference type="InterPro" id="IPR044122">
    <property type="entry name" value="UPF0261_N"/>
</dbReference>
<dbReference type="NCBIfam" id="NF002674">
    <property type="entry name" value="PRK02399.1-2"/>
    <property type="match status" value="1"/>
</dbReference>
<dbReference type="InterPro" id="IPR051353">
    <property type="entry name" value="Tobamovirus_resist_UPF0261"/>
</dbReference>
<dbReference type="Gene3D" id="3.40.50.12030">
    <property type="entry name" value="Uncharacterised protein family UPF0261, NC domain"/>
    <property type="match status" value="1"/>
</dbReference>
<protein>
    <submittedName>
        <fullName evidence="3">Uncharacterized protein</fullName>
    </submittedName>
</protein>
<dbReference type="Proteomes" id="UP001365128">
    <property type="component" value="Unassembled WGS sequence"/>
</dbReference>
<evidence type="ECO:0000313" key="4">
    <source>
        <dbReference type="Proteomes" id="UP001365128"/>
    </source>
</evidence>
<gene>
    <name evidence="3" type="ORF">IWX46DRAFT_212340</name>
</gene>
<evidence type="ECO:0000259" key="2">
    <source>
        <dbReference type="Pfam" id="PF23189"/>
    </source>
</evidence>
<dbReference type="PANTHER" id="PTHR31862">
    <property type="entry name" value="UPF0261 DOMAIN PROTEIN (AFU_ORTHOLOGUE AFUA_1G10120)"/>
    <property type="match status" value="1"/>
</dbReference>
<feature type="domain" description="UPF0261" evidence="1">
    <location>
        <begin position="2"/>
        <end position="182"/>
    </location>
</feature>
<sequence length="435" mass="45997">MPNIIVLGTCDTKLPELLYLRDQILRHTDTTVTLIDVGREHVEHAAITMPQSLLVSQYGRNAPISELSRGELNRYMATCASDAVRALVEQPTGRMGAPHGIVSLGGSGGTSLAAAVMRDSLPLGFPKLIASTIASGDTGSIVGEADITLMYSVVDVAGLNGLLKNILSNAAGAIVGMAGAYQQMLQEKREMNGETNGAKRKKVRVGITMFGVTTAACTAMNAHLAACQDIDFEVFVFHATGHGGRAMERLIEEGGLDAIIDLTTTEVCDYICGGNMSAGPKRLEAAIKAEIPLVVSVGATDMANFGSLDSVPERYRSRKLHEHNPSVTLMRTNAEEARAVGTFIADKLKVHQKASVVEVWLPNGGVSALSEAGGPFEDSHVDAALFSAVEQGLQGTSIRVVSDDRAINDKSFAVDVAEALVRMVNILNNVQRAGG</sequence>
<keyword evidence="4" id="KW-1185">Reference proteome</keyword>
<dbReference type="CDD" id="cd15488">
    <property type="entry name" value="Tm-1-like"/>
    <property type="match status" value="1"/>
</dbReference>
<proteinExistence type="predicted"/>
<comment type="caution">
    <text evidence="3">The sequence shown here is derived from an EMBL/GenBank/DDBJ whole genome shotgun (WGS) entry which is preliminary data.</text>
</comment>
<dbReference type="InterPro" id="IPR008322">
    <property type="entry name" value="UPF0261"/>
</dbReference>
<reference evidence="3 4" key="1">
    <citation type="submission" date="2024-04" db="EMBL/GenBank/DDBJ databases">
        <title>Phyllosticta paracitricarpa is synonymous to the EU quarantine fungus P. citricarpa based on phylogenomic analyses.</title>
        <authorList>
            <consortium name="Lawrence Berkeley National Laboratory"/>
            <person name="Van Ingen-Buijs V.A."/>
            <person name="Van Westerhoven A.C."/>
            <person name="Haridas S."/>
            <person name="Skiadas P."/>
            <person name="Martin F."/>
            <person name="Groenewald J.Z."/>
            <person name="Crous P.W."/>
            <person name="Seidl M.F."/>
        </authorList>
    </citation>
    <scope>NUCLEOTIDE SEQUENCE [LARGE SCALE GENOMIC DNA]</scope>
    <source>
        <strain evidence="3 4">CBS 122670</strain>
    </source>
</reference>
<dbReference type="PIRSF" id="PIRSF033271">
    <property type="entry name" value="UCP033271"/>
    <property type="match status" value="1"/>
</dbReference>
<dbReference type="InterPro" id="IPR056778">
    <property type="entry name" value="UPF0261_C"/>
</dbReference>
<accession>A0ABR1LWS4</accession>
<feature type="domain" description="UPF0261" evidence="2">
    <location>
        <begin position="202"/>
        <end position="423"/>
    </location>
</feature>
<dbReference type="PANTHER" id="PTHR31862:SF1">
    <property type="entry name" value="UPF0261 DOMAIN PROTEIN (AFU_ORTHOLOGUE AFUA_1G10120)"/>
    <property type="match status" value="1"/>
</dbReference>
<evidence type="ECO:0000313" key="3">
    <source>
        <dbReference type="EMBL" id="KAK7539103.1"/>
    </source>
</evidence>
<dbReference type="EMBL" id="JBBPDW010000029">
    <property type="protein sequence ID" value="KAK7539103.1"/>
    <property type="molecule type" value="Genomic_DNA"/>
</dbReference>
<name>A0ABR1LWS4_9PEZI</name>
<organism evidence="3 4">
    <name type="scientific">Phyllosticta citricarpa</name>
    <dbReference type="NCBI Taxonomy" id="55181"/>
    <lineage>
        <taxon>Eukaryota</taxon>
        <taxon>Fungi</taxon>
        <taxon>Dikarya</taxon>
        <taxon>Ascomycota</taxon>
        <taxon>Pezizomycotina</taxon>
        <taxon>Dothideomycetes</taxon>
        <taxon>Dothideomycetes incertae sedis</taxon>
        <taxon>Botryosphaeriales</taxon>
        <taxon>Phyllostictaceae</taxon>
        <taxon>Phyllosticta</taxon>
    </lineage>
</organism>
<dbReference type="Gene3D" id="3.40.50.12020">
    <property type="entry name" value="Uncharacterised protein family UPF0261, NN domain"/>
    <property type="match status" value="1"/>
</dbReference>
<dbReference type="Pfam" id="PF23189">
    <property type="entry name" value="UPF0261_C"/>
    <property type="match status" value="1"/>
</dbReference>